<dbReference type="PANTHER" id="PTHR30188:SF3">
    <property type="entry name" value="ABC TRANSPORTER PERMEASE"/>
    <property type="match status" value="1"/>
</dbReference>
<protein>
    <submittedName>
        <fullName evidence="2">ABC transporter permease</fullName>
    </submittedName>
</protein>
<feature type="transmembrane region" description="Helical" evidence="1">
    <location>
        <begin position="310"/>
        <end position="333"/>
    </location>
</feature>
<accession>A0AAU7E8B8</accession>
<feature type="transmembrane region" description="Helical" evidence="1">
    <location>
        <begin position="130"/>
        <end position="146"/>
    </location>
</feature>
<gene>
    <name evidence="2" type="ORF">AAH949_08510</name>
</gene>
<dbReference type="NCBIfam" id="TIGR00056">
    <property type="entry name" value="MlaE family lipid ABC transporter permease subunit"/>
    <property type="match status" value="1"/>
</dbReference>
<dbReference type="InterPro" id="IPR036513">
    <property type="entry name" value="STAS_dom_sf"/>
</dbReference>
<proteinExistence type="inferred from homology"/>
<dbReference type="InterPro" id="IPR030802">
    <property type="entry name" value="Permease_MalE"/>
</dbReference>
<keyword evidence="1" id="KW-0812">Transmembrane</keyword>
<feature type="transmembrane region" description="Helical" evidence="1">
    <location>
        <begin position="260"/>
        <end position="290"/>
    </location>
</feature>
<evidence type="ECO:0000313" key="2">
    <source>
        <dbReference type="EMBL" id="XBJ29114.1"/>
    </source>
</evidence>
<keyword evidence="1" id="KW-1133">Transmembrane helix</keyword>
<evidence type="ECO:0000256" key="1">
    <source>
        <dbReference type="RuleBase" id="RU362044"/>
    </source>
</evidence>
<sequence length="373" mass="42169">MSANFKFQKQEQNDELMVFGIWDKNSIANLNPKDILSQISKQNLILNFENLEDIDMAGVCFFLALEHDLKLQNINTQKSNLRPQFQSLFELCEKNYTRFVPLKKDKLVWSDFFYRLGNFCIQNLKTFQKFIAFSGMVFYTLFYSLFQPKKIRFISFLYHIEYSAFRALPIVALTSLLVGVVLAYQAAYQLEQFGANIFIVDLTGISATREIAPLIAAIVIAGRSASSYTAQIGVMKITDEIDAMNTMGFKSSEFIILPRILALVVAMPLVVALADAVSILGGMIIADLNLDINYNEFMRRFKEAVELKHIIIGLIKAPIFGFLIGIIACFRGFEVKNTTESIGIYTTKSVVNAIFWVIAFDALFSVVLTQMGI</sequence>
<dbReference type="SUPFAM" id="SSF52091">
    <property type="entry name" value="SpoIIaa-like"/>
    <property type="match status" value="1"/>
</dbReference>
<name>A0AAU7E8B8_9BACT</name>
<dbReference type="GO" id="GO:0005548">
    <property type="term" value="F:phospholipid transporter activity"/>
    <property type="evidence" value="ECO:0007669"/>
    <property type="project" value="TreeGrafter"/>
</dbReference>
<organism evidence="2">
    <name type="scientific">Campylobacter sp. CCS1377</name>
    <dbReference type="NCBI Taxonomy" id="3158229"/>
    <lineage>
        <taxon>Bacteria</taxon>
        <taxon>Pseudomonadati</taxon>
        <taxon>Campylobacterota</taxon>
        <taxon>Epsilonproteobacteria</taxon>
        <taxon>Campylobacterales</taxon>
        <taxon>Campylobacteraceae</taxon>
        <taxon>Campylobacter</taxon>
    </lineage>
</organism>
<reference evidence="2" key="1">
    <citation type="submission" date="2024-05" db="EMBL/GenBank/DDBJ databases">
        <title>Campylobacter coli isolated from environmental waters in Slovenia.</title>
        <authorList>
            <person name="Zautner A.E."/>
            <person name="Bunk B."/>
            <person name="Riedel T."/>
            <person name="Sproeer C."/>
        </authorList>
    </citation>
    <scope>NUCLEOTIDE SEQUENCE</scope>
    <source>
        <strain evidence="2">CCS1377</strain>
    </source>
</reference>
<comment type="similarity">
    <text evidence="1">Belongs to the MlaE permease family.</text>
</comment>
<dbReference type="GO" id="GO:0043190">
    <property type="term" value="C:ATP-binding cassette (ABC) transporter complex"/>
    <property type="evidence" value="ECO:0007669"/>
    <property type="project" value="InterPro"/>
</dbReference>
<dbReference type="RefSeq" id="WP_348518510.1">
    <property type="nucleotide sequence ID" value="NZ_CP155620.1"/>
</dbReference>
<feature type="transmembrane region" description="Helical" evidence="1">
    <location>
        <begin position="167"/>
        <end position="187"/>
    </location>
</feature>
<feature type="transmembrane region" description="Helical" evidence="1">
    <location>
        <begin position="353"/>
        <end position="371"/>
    </location>
</feature>
<dbReference type="EMBL" id="CP155620">
    <property type="protein sequence ID" value="XBJ29114.1"/>
    <property type="molecule type" value="Genomic_DNA"/>
</dbReference>
<dbReference type="InterPro" id="IPR003453">
    <property type="entry name" value="ABC_MlaE_roteobac"/>
</dbReference>
<keyword evidence="1" id="KW-0472">Membrane</keyword>
<dbReference type="PANTHER" id="PTHR30188">
    <property type="entry name" value="ABC TRANSPORTER PERMEASE PROTEIN-RELATED"/>
    <property type="match status" value="1"/>
</dbReference>
<dbReference type="AlphaFoldDB" id="A0AAU7E8B8"/>
<dbReference type="Pfam" id="PF02405">
    <property type="entry name" value="MlaE"/>
    <property type="match status" value="1"/>
</dbReference>